<feature type="chain" id="PRO_5046081781" description="Curli production assembly/transport component CsgG" evidence="9">
    <location>
        <begin position="21"/>
        <end position="323"/>
    </location>
</feature>
<evidence type="ECO:0000256" key="1">
    <source>
        <dbReference type="ARBA" id="ARBA00003989"/>
    </source>
</evidence>
<evidence type="ECO:0000256" key="5">
    <source>
        <dbReference type="ARBA" id="ARBA00022729"/>
    </source>
</evidence>
<comment type="similarity">
    <text evidence="2">Belongs to the CsgG family.</text>
</comment>
<dbReference type="InterPro" id="IPR005534">
    <property type="entry name" value="Curli_assmbl/transp-comp_CsgG"/>
</dbReference>
<evidence type="ECO:0000256" key="7">
    <source>
        <dbReference type="ARBA" id="ARBA00023139"/>
    </source>
</evidence>
<dbReference type="Gene3D" id="3.40.50.10610">
    <property type="entry name" value="ABC-type transport auxiliary lipoprotein component"/>
    <property type="match status" value="1"/>
</dbReference>
<keyword evidence="6" id="KW-0472">Membrane</keyword>
<name>A0ABV0FTW8_9GAMM</name>
<dbReference type="PANTHER" id="PTHR41164">
    <property type="entry name" value="CURLI PRODUCTION ASSEMBLY/TRANSPORT COMPONENT CSGG"/>
    <property type="match status" value="1"/>
</dbReference>
<evidence type="ECO:0000313" key="11">
    <source>
        <dbReference type="Proteomes" id="UP001477278"/>
    </source>
</evidence>
<evidence type="ECO:0000256" key="6">
    <source>
        <dbReference type="ARBA" id="ARBA00023136"/>
    </source>
</evidence>
<evidence type="ECO:0000256" key="3">
    <source>
        <dbReference type="ARBA" id="ARBA00014028"/>
    </source>
</evidence>
<dbReference type="PANTHER" id="PTHR41164:SF1">
    <property type="entry name" value="CURLI PRODUCTION ASSEMBLY_TRANSPORT COMPONENT CSGG"/>
    <property type="match status" value="1"/>
</dbReference>
<protein>
    <recommendedName>
        <fullName evidence="3">Curli production assembly/transport component CsgG</fullName>
    </recommendedName>
</protein>
<accession>A0ABV0FTW8</accession>
<keyword evidence="7" id="KW-0564">Palmitate</keyword>
<keyword evidence="8" id="KW-0449">Lipoprotein</keyword>
<evidence type="ECO:0000313" key="10">
    <source>
        <dbReference type="EMBL" id="MEO3684282.1"/>
    </source>
</evidence>
<keyword evidence="5 9" id="KW-0732">Signal</keyword>
<reference evidence="10 11" key="1">
    <citation type="submission" date="2024-05" db="EMBL/GenBank/DDBJ databases">
        <title>Genome sequencing of Marine Estuary Bacteria, Shewanella vesiculosa and S. baltica, and Pseudomonas syringae.</title>
        <authorList>
            <person name="Gurung A."/>
            <person name="Maclea K.S."/>
        </authorList>
    </citation>
    <scope>NUCLEOTIDE SEQUENCE [LARGE SCALE GENOMIC DNA]</scope>
    <source>
        <strain evidence="10 11">1A</strain>
    </source>
</reference>
<feature type="signal peptide" evidence="9">
    <location>
        <begin position="1"/>
        <end position="20"/>
    </location>
</feature>
<keyword evidence="11" id="KW-1185">Reference proteome</keyword>
<dbReference type="Pfam" id="PF03783">
    <property type="entry name" value="CsgG"/>
    <property type="match status" value="1"/>
</dbReference>
<evidence type="ECO:0000256" key="2">
    <source>
        <dbReference type="ARBA" id="ARBA00008899"/>
    </source>
</evidence>
<proteinExistence type="inferred from homology"/>
<dbReference type="Proteomes" id="UP001477278">
    <property type="component" value="Unassembled WGS sequence"/>
</dbReference>
<evidence type="ECO:0000256" key="4">
    <source>
        <dbReference type="ARBA" id="ARBA00022475"/>
    </source>
</evidence>
<sequence length="323" mass="34745">MNKALPLIFVMCASLTTACATVNKKQVVTTAQPAAAISATQTEAALNTKSLKRKVAIGRFTNETTYGQGFFIDEDNNRIGKQAMDILSSKLFQTGKFIMLERADLGQIEKELAMGGNSTLKNAADYLIVGSITEFGRKEVSDVGVFSRVKKQEANAKVSIRIVNVATGQIIYSEEGKGIAYSEAGSVMGVGDKAGYDSSLNDKVLDVAITNLASNIIENMLDKPWQSYILSYEEGSLIISGGASQNITQGTQFEIIKEGKKVKNPQTGMLITLPGKVIGVIEVTASFGDTPESEVSFGTIVSGNLDQYIKAQDYTGLFIQEMK</sequence>
<organism evidence="10 11">
    <name type="scientific">Shewanella vesiculosa</name>
    <dbReference type="NCBI Taxonomy" id="518738"/>
    <lineage>
        <taxon>Bacteria</taxon>
        <taxon>Pseudomonadati</taxon>
        <taxon>Pseudomonadota</taxon>
        <taxon>Gammaproteobacteria</taxon>
        <taxon>Alteromonadales</taxon>
        <taxon>Shewanellaceae</taxon>
        <taxon>Shewanella</taxon>
    </lineage>
</organism>
<dbReference type="PROSITE" id="PS51257">
    <property type="entry name" value="PROKAR_LIPOPROTEIN"/>
    <property type="match status" value="1"/>
</dbReference>
<evidence type="ECO:0000256" key="9">
    <source>
        <dbReference type="SAM" id="SignalP"/>
    </source>
</evidence>
<dbReference type="RefSeq" id="WP_347690843.1">
    <property type="nucleotide sequence ID" value="NZ_JBDPZN010000011.1"/>
</dbReference>
<evidence type="ECO:0000256" key="8">
    <source>
        <dbReference type="ARBA" id="ARBA00023288"/>
    </source>
</evidence>
<comment type="function">
    <text evidence="1">May be involved in the biogenesis of curli organelles.</text>
</comment>
<gene>
    <name evidence="10" type="ORF">ABHN84_18585</name>
</gene>
<comment type="caution">
    <text evidence="10">The sequence shown here is derived from an EMBL/GenBank/DDBJ whole genome shotgun (WGS) entry which is preliminary data.</text>
</comment>
<keyword evidence="4" id="KW-1003">Cell membrane</keyword>
<dbReference type="EMBL" id="JBDPZN010000011">
    <property type="protein sequence ID" value="MEO3684282.1"/>
    <property type="molecule type" value="Genomic_DNA"/>
</dbReference>